<reference evidence="1" key="1">
    <citation type="journal article" date="2020" name="Nature">
        <title>Giant virus diversity and host interactions through global metagenomics.</title>
        <authorList>
            <person name="Schulz F."/>
            <person name="Roux S."/>
            <person name="Paez-Espino D."/>
            <person name="Jungbluth S."/>
            <person name="Walsh D.A."/>
            <person name="Denef V.J."/>
            <person name="McMahon K.D."/>
            <person name="Konstantinidis K.T."/>
            <person name="Eloe-Fadrosh E.A."/>
            <person name="Kyrpides N.C."/>
            <person name="Woyke T."/>
        </authorList>
    </citation>
    <scope>NUCLEOTIDE SEQUENCE</scope>
    <source>
        <strain evidence="1">GVMAG-M-3300009422-16</strain>
    </source>
</reference>
<dbReference type="AlphaFoldDB" id="A0A6C0B512"/>
<sequence length="202" mass="22929">MSNGKVYIASKKMRGPWAPRPEGVVILDVTSAQSKTSNRRRDFSPMSPIEGGYKGFYCFENYWQSGKLIEGVDRGKHISWWKKQTKGKRRYPKSRGKRVFCALFGDGVPLDYVESRKKIYVPEYYELMHGTESFLEFKTLVESGNDVVVYDFDGPRSIDGGNECHEVSLDLLKKKICETHCPFGQGYVVAAGLLGITPDQYC</sequence>
<name>A0A6C0B512_9ZZZZ</name>
<dbReference type="InterPro" id="IPR054219">
    <property type="entry name" value="DUF6939"/>
</dbReference>
<protein>
    <submittedName>
        <fullName evidence="1">Uncharacterized protein</fullName>
    </submittedName>
</protein>
<dbReference type="Pfam" id="PF22075">
    <property type="entry name" value="DUF6939"/>
    <property type="match status" value="1"/>
</dbReference>
<dbReference type="EMBL" id="MN739065">
    <property type="protein sequence ID" value="QHS86904.1"/>
    <property type="molecule type" value="Genomic_DNA"/>
</dbReference>
<proteinExistence type="predicted"/>
<evidence type="ECO:0000313" key="1">
    <source>
        <dbReference type="EMBL" id="QHS86904.1"/>
    </source>
</evidence>
<organism evidence="1">
    <name type="scientific">viral metagenome</name>
    <dbReference type="NCBI Taxonomy" id="1070528"/>
    <lineage>
        <taxon>unclassified sequences</taxon>
        <taxon>metagenomes</taxon>
        <taxon>organismal metagenomes</taxon>
    </lineage>
</organism>
<accession>A0A6C0B512</accession>